<feature type="transmembrane region" description="Helical" evidence="1">
    <location>
        <begin position="43"/>
        <end position="62"/>
    </location>
</feature>
<accession>A0A7W8JTD7</accession>
<feature type="transmembrane region" description="Helical" evidence="1">
    <location>
        <begin position="68"/>
        <end position="89"/>
    </location>
</feature>
<name>A0A7W8JTD7_9DEIO</name>
<sequence>MPEKSIIPTHVLAFGALIAAALMQFGVTLLLDVRVSLRKTVGALIVSGLAGGTVTVFCQEYAHLPSFLAGAIGTASGMFPAALFVMAFSRKALEKAGLKPSDLTDMARVMEPHKEEETEHGNPA</sequence>
<feature type="transmembrane region" description="Helical" evidence="1">
    <location>
        <begin position="12"/>
        <end position="31"/>
    </location>
</feature>
<gene>
    <name evidence="2" type="ORF">HNQ08_000385</name>
</gene>
<keyword evidence="1" id="KW-0472">Membrane</keyword>
<protein>
    <recommendedName>
        <fullName evidence="4">Holin</fullName>
    </recommendedName>
</protein>
<reference evidence="2 3" key="1">
    <citation type="submission" date="2020-08" db="EMBL/GenBank/DDBJ databases">
        <title>Genomic Encyclopedia of Type Strains, Phase IV (KMG-IV): sequencing the most valuable type-strain genomes for metagenomic binning, comparative biology and taxonomic classification.</title>
        <authorList>
            <person name="Goeker M."/>
        </authorList>
    </citation>
    <scope>NUCLEOTIDE SEQUENCE [LARGE SCALE GENOMIC DNA]</scope>
    <source>
        <strain evidence="2 3">DSM 27939</strain>
    </source>
</reference>
<dbReference type="AlphaFoldDB" id="A0A7W8JTD7"/>
<proteinExistence type="predicted"/>
<comment type="caution">
    <text evidence="2">The sequence shown here is derived from an EMBL/GenBank/DDBJ whole genome shotgun (WGS) entry which is preliminary data.</text>
</comment>
<evidence type="ECO:0008006" key="4">
    <source>
        <dbReference type="Google" id="ProtNLM"/>
    </source>
</evidence>
<keyword evidence="1" id="KW-0812">Transmembrane</keyword>
<organism evidence="2 3">
    <name type="scientific">Deinococcus humi</name>
    <dbReference type="NCBI Taxonomy" id="662880"/>
    <lineage>
        <taxon>Bacteria</taxon>
        <taxon>Thermotogati</taxon>
        <taxon>Deinococcota</taxon>
        <taxon>Deinococci</taxon>
        <taxon>Deinococcales</taxon>
        <taxon>Deinococcaceae</taxon>
        <taxon>Deinococcus</taxon>
    </lineage>
</organism>
<evidence type="ECO:0000313" key="2">
    <source>
        <dbReference type="EMBL" id="MBB5361314.1"/>
    </source>
</evidence>
<evidence type="ECO:0000313" key="3">
    <source>
        <dbReference type="Proteomes" id="UP000552709"/>
    </source>
</evidence>
<dbReference type="EMBL" id="JACHFL010000001">
    <property type="protein sequence ID" value="MBB5361314.1"/>
    <property type="molecule type" value="Genomic_DNA"/>
</dbReference>
<keyword evidence="1" id="KW-1133">Transmembrane helix</keyword>
<dbReference type="Proteomes" id="UP000552709">
    <property type="component" value="Unassembled WGS sequence"/>
</dbReference>
<keyword evidence="3" id="KW-1185">Reference proteome</keyword>
<evidence type="ECO:0000256" key="1">
    <source>
        <dbReference type="SAM" id="Phobius"/>
    </source>
</evidence>
<dbReference type="RefSeq" id="WP_184127401.1">
    <property type="nucleotide sequence ID" value="NZ_JACHFL010000001.1"/>
</dbReference>